<feature type="transmembrane region" description="Helical" evidence="1">
    <location>
        <begin position="43"/>
        <end position="61"/>
    </location>
</feature>
<dbReference type="InterPro" id="IPR009635">
    <property type="entry name" value="NPDC1"/>
</dbReference>
<reference evidence="2 3" key="2">
    <citation type="journal article" date="2021" name="Genomics">
        <title>High-quality reference genome for Clonorchis sinensis.</title>
        <authorList>
            <person name="Young N.D."/>
            <person name="Stroehlein A.J."/>
            <person name="Kinkar L."/>
            <person name="Wang T."/>
            <person name="Sohn W.M."/>
            <person name="Chang B.C.H."/>
            <person name="Kaur P."/>
            <person name="Weisz D."/>
            <person name="Dudchenko O."/>
            <person name="Aiden E.L."/>
            <person name="Korhonen P.K."/>
            <person name="Gasser R.B."/>
        </authorList>
    </citation>
    <scope>NUCLEOTIDE SEQUENCE [LARGE SCALE GENOMIC DNA]</scope>
    <source>
        <strain evidence="2">Cs-k2</strain>
    </source>
</reference>
<dbReference type="Proteomes" id="UP000286415">
    <property type="component" value="Unassembled WGS sequence"/>
</dbReference>
<evidence type="ECO:0000256" key="1">
    <source>
        <dbReference type="SAM" id="Phobius"/>
    </source>
</evidence>
<keyword evidence="1" id="KW-0812">Transmembrane</keyword>
<dbReference type="OrthoDB" id="6270617at2759"/>
<evidence type="ECO:0000313" key="3">
    <source>
        <dbReference type="Proteomes" id="UP000286415"/>
    </source>
</evidence>
<reference evidence="2 3" key="1">
    <citation type="journal article" date="2018" name="Biotechnol. Adv.">
        <title>Improved genomic resources and new bioinformatic workflow for the carcinogenic parasite Clonorchis sinensis: Biotechnological implications.</title>
        <authorList>
            <person name="Wang D."/>
            <person name="Korhonen P.K."/>
            <person name="Gasser R.B."/>
            <person name="Young N.D."/>
        </authorList>
    </citation>
    <scope>NUCLEOTIDE SEQUENCE [LARGE SCALE GENOMIC DNA]</scope>
    <source>
        <strain evidence="2">Cs-k2</strain>
    </source>
</reference>
<protein>
    <submittedName>
        <fullName evidence="2">Uncharacterized protein</fullName>
    </submittedName>
</protein>
<keyword evidence="1" id="KW-1133">Transmembrane helix</keyword>
<dbReference type="GO" id="GO:0016020">
    <property type="term" value="C:membrane"/>
    <property type="evidence" value="ECO:0007669"/>
    <property type="project" value="InterPro"/>
</dbReference>
<feature type="transmembrane region" description="Helical" evidence="1">
    <location>
        <begin position="73"/>
        <end position="95"/>
    </location>
</feature>
<comment type="caution">
    <text evidence="2">The sequence shown here is derived from an EMBL/GenBank/DDBJ whole genome shotgun (WGS) entry which is preliminary data.</text>
</comment>
<evidence type="ECO:0000313" key="2">
    <source>
        <dbReference type="EMBL" id="KAG5442234.1"/>
    </source>
</evidence>
<dbReference type="Pfam" id="PF06809">
    <property type="entry name" value="NPDC1"/>
    <property type="match status" value="1"/>
</dbReference>
<dbReference type="AlphaFoldDB" id="A0A8T1LYP1"/>
<dbReference type="EMBL" id="NIRI02000076">
    <property type="protein sequence ID" value="KAG5442234.1"/>
    <property type="molecule type" value="Genomic_DNA"/>
</dbReference>
<sequence>MLKSFECNGRMNPVDAALWIGQVVSLSIVRFEGLWSPLTRCRAGILLVLLWLEFVSADVSTDILNPFGLLMSVYFGCILGTTLLVVFVFCTVWLYRVTRPAKSQEESFQMNQTMNGIHAVEDSKLATSAQRYHFAYQKRQMLSRTPSGNGDPYKSSDLKDDAKDTIYAYPGPGSTTPLELKNPIYCEHAESLVKSDQSNMTN</sequence>
<name>A0A8T1LYP1_CLOSI</name>
<accession>A0A8T1LYP1</accession>
<keyword evidence="1" id="KW-0472">Membrane</keyword>
<gene>
    <name evidence="2" type="ORF">CSKR_100180</name>
</gene>
<keyword evidence="3" id="KW-1185">Reference proteome</keyword>
<proteinExistence type="predicted"/>
<organism evidence="2 3">
    <name type="scientific">Clonorchis sinensis</name>
    <name type="common">Chinese liver fluke</name>
    <dbReference type="NCBI Taxonomy" id="79923"/>
    <lineage>
        <taxon>Eukaryota</taxon>
        <taxon>Metazoa</taxon>
        <taxon>Spiralia</taxon>
        <taxon>Lophotrochozoa</taxon>
        <taxon>Platyhelminthes</taxon>
        <taxon>Trematoda</taxon>
        <taxon>Digenea</taxon>
        <taxon>Opisthorchiida</taxon>
        <taxon>Opisthorchiata</taxon>
        <taxon>Opisthorchiidae</taxon>
        <taxon>Clonorchis</taxon>
    </lineage>
</organism>